<keyword evidence="2" id="KW-0812">Transmembrane</keyword>
<dbReference type="AlphaFoldDB" id="A0A5P2BLL7"/>
<dbReference type="InterPro" id="IPR025241">
    <property type="entry name" value="DUF4190"/>
</dbReference>
<protein>
    <recommendedName>
        <fullName evidence="7">DUF4190 domain-containing protein</fullName>
    </recommendedName>
</protein>
<feature type="compositionally biased region" description="Pro residues" evidence="1">
    <location>
        <begin position="23"/>
        <end position="34"/>
    </location>
</feature>
<feature type="transmembrane region" description="Helical" evidence="2">
    <location>
        <begin position="94"/>
        <end position="114"/>
    </location>
</feature>
<dbReference type="OrthoDB" id="3628931at2"/>
<evidence type="ECO:0000313" key="6">
    <source>
        <dbReference type="Proteomes" id="UP000323046"/>
    </source>
</evidence>
<name>A0A5P2BLL7_STRVZ</name>
<gene>
    <name evidence="5" type="ORF">DEJ47_25015</name>
</gene>
<dbReference type="InterPro" id="IPR026004">
    <property type="entry name" value="Septum_form"/>
</dbReference>
<keyword evidence="2" id="KW-1133">Transmembrane helix</keyword>
<sequence length="409" mass="43907">MDIPPPPGPNAPPGGAPGQPDQPGAPWPPQPPHGQLPYQAWPGPYSPYSRPPVNGFAIASLVFGIFCFVPAVGLVLGLVGLAQIKRKGERGKGLAIAGGILSVVGVVLLVLSVATGAARDFAEGFKDAARESRQSGTGFPVDKGGCFDAPDGKIDSMEYAAQVDEVPCAGKHDGEVFASFRVTGAEYPGEDAMIDLAESKCTDLQWAYVMDTWADFGDAQIYYFMPDRTTWRHGDRHGTCIFGAVDAGERLEGSLRSDATTLDADQLAYVKADRAFSKEYLAAPAEERIEDDLDGHKKWAARVDKGLAEQARQLRAHDWPTGTQKHIDRLVTEIEKGRKEWAKAAEASDADTFDKHYLAGFRKMGDKSAIPARKSLRLGTTSPRDATPWDGPETGLDEDHGAGGDSEEA</sequence>
<feature type="region of interest" description="Disordered" evidence="1">
    <location>
        <begin position="1"/>
        <end position="40"/>
    </location>
</feature>
<dbReference type="RefSeq" id="WP_150171826.1">
    <property type="nucleotide sequence ID" value="NZ_CP029193.1"/>
</dbReference>
<feature type="domain" description="DUF4190" evidence="3">
    <location>
        <begin position="57"/>
        <end position="111"/>
    </location>
</feature>
<evidence type="ECO:0000256" key="1">
    <source>
        <dbReference type="SAM" id="MobiDB-lite"/>
    </source>
</evidence>
<dbReference type="EMBL" id="CP029193">
    <property type="protein sequence ID" value="QES29259.1"/>
    <property type="molecule type" value="Genomic_DNA"/>
</dbReference>
<dbReference type="Proteomes" id="UP000323046">
    <property type="component" value="Chromosome"/>
</dbReference>
<evidence type="ECO:0008006" key="7">
    <source>
        <dbReference type="Google" id="ProtNLM"/>
    </source>
</evidence>
<keyword evidence="6" id="KW-1185">Reference proteome</keyword>
<accession>A0A5P2BLL7</accession>
<keyword evidence="2" id="KW-0472">Membrane</keyword>
<feature type="transmembrane region" description="Helical" evidence="2">
    <location>
        <begin position="56"/>
        <end position="82"/>
    </location>
</feature>
<organism evidence="5 6">
    <name type="scientific">Streptomyces venezuelae</name>
    <dbReference type="NCBI Taxonomy" id="54571"/>
    <lineage>
        <taxon>Bacteria</taxon>
        <taxon>Bacillati</taxon>
        <taxon>Actinomycetota</taxon>
        <taxon>Actinomycetes</taxon>
        <taxon>Kitasatosporales</taxon>
        <taxon>Streptomycetaceae</taxon>
        <taxon>Streptomyces</taxon>
    </lineage>
</organism>
<reference evidence="5 6" key="1">
    <citation type="submission" date="2018-05" db="EMBL/GenBank/DDBJ databases">
        <title>Streptomyces venezuelae.</title>
        <authorList>
            <person name="Kim W."/>
            <person name="Lee N."/>
            <person name="Cho B.-K."/>
        </authorList>
    </citation>
    <scope>NUCLEOTIDE SEQUENCE [LARGE SCALE GENOMIC DNA]</scope>
    <source>
        <strain evidence="5 6">ATCC 14583</strain>
    </source>
</reference>
<dbReference type="Pfam" id="PF13828">
    <property type="entry name" value="DUF4190"/>
    <property type="match status" value="1"/>
</dbReference>
<evidence type="ECO:0000259" key="3">
    <source>
        <dbReference type="Pfam" id="PF13828"/>
    </source>
</evidence>
<proteinExistence type="predicted"/>
<evidence type="ECO:0000256" key="2">
    <source>
        <dbReference type="SAM" id="Phobius"/>
    </source>
</evidence>
<feature type="compositionally biased region" description="Pro residues" evidence="1">
    <location>
        <begin position="1"/>
        <end position="15"/>
    </location>
</feature>
<evidence type="ECO:0000259" key="4">
    <source>
        <dbReference type="Pfam" id="PF13845"/>
    </source>
</evidence>
<feature type="region of interest" description="Disordered" evidence="1">
    <location>
        <begin position="370"/>
        <end position="409"/>
    </location>
</feature>
<feature type="domain" description="Septum formation-related" evidence="4">
    <location>
        <begin position="158"/>
        <end position="251"/>
    </location>
</feature>
<dbReference type="Pfam" id="PF13845">
    <property type="entry name" value="Septum_form"/>
    <property type="match status" value="1"/>
</dbReference>
<evidence type="ECO:0000313" key="5">
    <source>
        <dbReference type="EMBL" id="QES29259.1"/>
    </source>
</evidence>